<keyword evidence="2" id="KW-1185">Reference proteome</keyword>
<comment type="caution">
    <text evidence="1">The sequence shown here is derived from an EMBL/GenBank/DDBJ whole genome shotgun (WGS) entry which is preliminary data.</text>
</comment>
<dbReference type="Proteomes" id="UP000499080">
    <property type="component" value="Unassembled WGS sequence"/>
</dbReference>
<reference evidence="1 2" key="1">
    <citation type="journal article" date="2019" name="Sci. Rep.">
        <title>Orb-weaving spider Araneus ventricosus genome elucidates the spidroin gene catalogue.</title>
        <authorList>
            <person name="Kono N."/>
            <person name="Nakamura H."/>
            <person name="Ohtoshi R."/>
            <person name="Moran D.A.P."/>
            <person name="Shinohara A."/>
            <person name="Yoshida Y."/>
            <person name="Fujiwara M."/>
            <person name="Mori M."/>
            <person name="Tomita M."/>
            <person name="Arakawa K."/>
        </authorList>
    </citation>
    <scope>NUCLEOTIDE SEQUENCE [LARGE SCALE GENOMIC DNA]</scope>
</reference>
<protein>
    <submittedName>
        <fullName evidence="1">Uncharacterized protein</fullName>
    </submittedName>
</protein>
<name>A0A4Y2ITF4_ARAVE</name>
<organism evidence="1 2">
    <name type="scientific">Araneus ventricosus</name>
    <name type="common">Orbweaver spider</name>
    <name type="synonym">Epeira ventricosa</name>
    <dbReference type="NCBI Taxonomy" id="182803"/>
    <lineage>
        <taxon>Eukaryota</taxon>
        <taxon>Metazoa</taxon>
        <taxon>Ecdysozoa</taxon>
        <taxon>Arthropoda</taxon>
        <taxon>Chelicerata</taxon>
        <taxon>Arachnida</taxon>
        <taxon>Araneae</taxon>
        <taxon>Araneomorphae</taxon>
        <taxon>Entelegynae</taxon>
        <taxon>Araneoidea</taxon>
        <taxon>Araneidae</taxon>
        <taxon>Araneus</taxon>
    </lineage>
</organism>
<accession>A0A4Y2ITF4</accession>
<evidence type="ECO:0000313" key="2">
    <source>
        <dbReference type="Proteomes" id="UP000499080"/>
    </source>
</evidence>
<dbReference type="AlphaFoldDB" id="A0A4Y2ITF4"/>
<evidence type="ECO:0000313" key="1">
    <source>
        <dbReference type="EMBL" id="GBM80202.1"/>
    </source>
</evidence>
<dbReference type="EMBL" id="BGPR01002866">
    <property type="protein sequence ID" value="GBM80202.1"/>
    <property type="molecule type" value="Genomic_DNA"/>
</dbReference>
<sequence>MRVYTKTSSVFLSRGKEKESVSFAGQSKSLPSIGVSFKVGRQRAYLHPSGWTSPGSIQLSRAAASLLFSPAAGQQKLGKWEKILAKSSDTLRIALLVQLKL</sequence>
<gene>
    <name evidence="1" type="ORF">AVEN_203716_1</name>
</gene>
<proteinExistence type="predicted"/>